<evidence type="ECO:0000313" key="3">
    <source>
        <dbReference type="Proteomes" id="UP000238007"/>
    </source>
</evidence>
<dbReference type="Proteomes" id="UP000238007">
    <property type="component" value="Unassembled WGS sequence"/>
</dbReference>
<proteinExistence type="predicted"/>
<dbReference type="PANTHER" id="PTHR36302:SF1">
    <property type="entry name" value="COPPER CHAPERONE PCU(A)C"/>
    <property type="match status" value="1"/>
</dbReference>
<accession>A0A2T0W114</accession>
<feature type="signal peptide" evidence="1">
    <location>
        <begin position="1"/>
        <end position="21"/>
    </location>
</feature>
<gene>
    <name evidence="2" type="ORF">CLV80_10320</name>
</gene>
<dbReference type="RefSeq" id="WP_106355418.1">
    <property type="nucleotide sequence ID" value="NZ_PVTP01000003.1"/>
</dbReference>
<reference evidence="2 3" key="1">
    <citation type="submission" date="2018-03" db="EMBL/GenBank/DDBJ databases">
        <title>Genomic Encyclopedia of Archaeal and Bacterial Type Strains, Phase II (KMG-II): from individual species to whole genera.</title>
        <authorList>
            <person name="Goeker M."/>
        </authorList>
    </citation>
    <scope>NUCLEOTIDE SEQUENCE [LARGE SCALE GENOMIC DNA]</scope>
    <source>
        <strain evidence="2 3">DSM 101533</strain>
    </source>
</reference>
<comment type="caution">
    <text evidence="2">The sequence shown here is derived from an EMBL/GenBank/DDBJ whole genome shotgun (WGS) entry which is preliminary data.</text>
</comment>
<dbReference type="InterPro" id="IPR007410">
    <property type="entry name" value="LpqE-like"/>
</dbReference>
<dbReference type="EMBL" id="PVTP01000003">
    <property type="protein sequence ID" value="PRY78698.1"/>
    <property type="molecule type" value="Genomic_DNA"/>
</dbReference>
<keyword evidence="1" id="KW-0732">Signal</keyword>
<evidence type="ECO:0008006" key="4">
    <source>
        <dbReference type="Google" id="ProtNLM"/>
    </source>
</evidence>
<dbReference type="PANTHER" id="PTHR36302">
    <property type="entry name" value="BLR7088 PROTEIN"/>
    <property type="match status" value="1"/>
</dbReference>
<feature type="chain" id="PRO_5015412396" description="Copper(I)-binding protein" evidence="1">
    <location>
        <begin position="22"/>
        <end position="148"/>
    </location>
</feature>
<protein>
    <recommendedName>
        <fullName evidence="4">Copper(I)-binding protein</fullName>
    </recommendedName>
</protein>
<dbReference type="AlphaFoldDB" id="A0A2T0W114"/>
<keyword evidence="3" id="KW-1185">Reference proteome</keyword>
<dbReference type="SUPFAM" id="SSF110087">
    <property type="entry name" value="DR1885-like metal-binding protein"/>
    <property type="match status" value="1"/>
</dbReference>
<dbReference type="OrthoDB" id="9796962at2"/>
<dbReference type="InterPro" id="IPR036182">
    <property type="entry name" value="PCuAC_sf"/>
</dbReference>
<sequence length="148" mass="15839">MKLNTLIASTFLLLTAPAAWAESNITVMHPAAFETAPTAMAGGGFMHISNDGDTDDTLLGVEADFPRVELHTTEFTDGVAKMMHVEGVPVPAGGMVALEPGGYHVMFMGLQGNPFEVGETIPATLIFEHAGEVDITFEVVERTMEHNH</sequence>
<evidence type="ECO:0000256" key="1">
    <source>
        <dbReference type="SAM" id="SignalP"/>
    </source>
</evidence>
<organism evidence="2 3">
    <name type="scientific">Yoonia maritima</name>
    <dbReference type="NCBI Taxonomy" id="1435347"/>
    <lineage>
        <taxon>Bacteria</taxon>
        <taxon>Pseudomonadati</taxon>
        <taxon>Pseudomonadota</taxon>
        <taxon>Alphaproteobacteria</taxon>
        <taxon>Rhodobacterales</taxon>
        <taxon>Paracoccaceae</taxon>
        <taxon>Yoonia</taxon>
    </lineage>
</organism>
<evidence type="ECO:0000313" key="2">
    <source>
        <dbReference type="EMBL" id="PRY78698.1"/>
    </source>
</evidence>
<dbReference type="Gene3D" id="2.60.40.1890">
    <property type="entry name" value="PCu(A)C copper chaperone"/>
    <property type="match status" value="1"/>
</dbReference>
<name>A0A2T0W114_9RHOB</name>
<dbReference type="InterPro" id="IPR058248">
    <property type="entry name" value="Lxx211020-like"/>
</dbReference>
<dbReference type="Pfam" id="PF04314">
    <property type="entry name" value="PCuAC"/>
    <property type="match status" value="1"/>
</dbReference>